<gene>
    <name evidence="2" type="ORF">DEBURN_LOCUS1077</name>
</gene>
<feature type="signal peptide" evidence="1">
    <location>
        <begin position="1"/>
        <end position="16"/>
    </location>
</feature>
<comment type="caution">
    <text evidence="2">The sequence shown here is derived from an EMBL/GenBank/DDBJ whole genome shotgun (WGS) entry which is preliminary data.</text>
</comment>
<dbReference type="EMBL" id="CAJVPK010000042">
    <property type="protein sequence ID" value="CAG8436888.1"/>
    <property type="molecule type" value="Genomic_DNA"/>
</dbReference>
<name>A0A9N8YLF7_9GLOM</name>
<proteinExistence type="predicted"/>
<accession>A0A9N8YLF7</accession>
<keyword evidence="3" id="KW-1185">Reference proteome</keyword>
<keyword evidence="1" id="KW-0732">Signal</keyword>
<dbReference type="AlphaFoldDB" id="A0A9N8YLF7"/>
<dbReference type="Proteomes" id="UP000789706">
    <property type="component" value="Unassembled WGS sequence"/>
</dbReference>
<organism evidence="2 3">
    <name type="scientific">Diversispora eburnea</name>
    <dbReference type="NCBI Taxonomy" id="1213867"/>
    <lineage>
        <taxon>Eukaryota</taxon>
        <taxon>Fungi</taxon>
        <taxon>Fungi incertae sedis</taxon>
        <taxon>Mucoromycota</taxon>
        <taxon>Glomeromycotina</taxon>
        <taxon>Glomeromycetes</taxon>
        <taxon>Diversisporales</taxon>
        <taxon>Diversisporaceae</taxon>
        <taxon>Diversispora</taxon>
    </lineage>
</organism>
<evidence type="ECO:0000313" key="3">
    <source>
        <dbReference type="Proteomes" id="UP000789706"/>
    </source>
</evidence>
<evidence type="ECO:0000313" key="2">
    <source>
        <dbReference type="EMBL" id="CAG8436888.1"/>
    </source>
</evidence>
<protein>
    <submittedName>
        <fullName evidence="2">11711_t:CDS:1</fullName>
    </submittedName>
</protein>
<reference evidence="2" key="1">
    <citation type="submission" date="2021-06" db="EMBL/GenBank/DDBJ databases">
        <authorList>
            <person name="Kallberg Y."/>
            <person name="Tangrot J."/>
            <person name="Rosling A."/>
        </authorList>
    </citation>
    <scope>NUCLEOTIDE SEQUENCE</scope>
    <source>
        <strain evidence="2">AZ414A</strain>
    </source>
</reference>
<sequence length="39" mass="4393">MLIFFLSFNFINLIATITTQDSSHKPKEPESLLKAAAVR</sequence>
<feature type="chain" id="PRO_5040143783" evidence="1">
    <location>
        <begin position="17"/>
        <end position="39"/>
    </location>
</feature>
<evidence type="ECO:0000256" key="1">
    <source>
        <dbReference type="SAM" id="SignalP"/>
    </source>
</evidence>